<reference evidence="2 3" key="1">
    <citation type="submission" date="2015-03" db="EMBL/GenBank/DDBJ databases">
        <title>Genomics and transcriptomics of the oil-accumulating basidiomycete yeast T. oleaginosus allow insights into substrate utilization and the diverse evolutionary trajectories of mating systems in fungi.</title>
        <authorList>
            <consortium name="DOE Joint Genome Institute"/>
            <person name="Kourist R."/>
            <person name="Kracht O."/>
            <person name="Bracharz F."/>
            <person name="Lipzen A."/>
            <person name="Nolan M."/>
            <person name="Ohm R."/>
            <person name="Grigoriev I."/>
            <person name="Sun S."/>
            <person name="Heitman J."/>
            <person name="Bruck T."/>
            <person name="Nowrousian M."/>
        </authorList>
    </citation>
    <scope>NUCLEOTIDE SEQUENCE [LARGE SCALE GENOMIC DNA]</scope>
    <source>
        <strain evidence="2 3">IBC0246</strain>
    </source>
</reference>
<keyword evidence="3" id="KW-1185">Reference proteome</keyword>
<dbReference type="Proteomes" id="UP000053611">
    <property type="component" value="Unassembled WGS sequence"/>
</dbReference>
<accession>A0A0J0XEL4</accession>
<evidence type="ECO:0000313" key="3">
    <source>
        <dbReference type="Proteomes" id="UP000053611"/>
    </source>
</evidence>
<evidence type="ECO:0000313" key="2">
    <source>
        <dbReference type="EMBL" id="KLT39510.1"/>
    </source>
</evidence>
<dbReference type="AlphaFoldDB" id="A0A0J0XEL4"/>
<dbReference type="EMBL" id="KQ087257">
    <property type="protein sequence ID" value="KLT39510.1"/>
    <property type="molecule type" value="Genomic_DNA"/>
</dbReference>
<sequence>MCEHFASRRDRLDRQEGWRFSRAFRAFRAFRKPQARRPFEQLSLASFTYGIHPGHTSSSPAHRHASVISMGGGMIGPVTRPSPASPQPLRAAPRPTQCPTPRNC</sequence>
<proteinExistence type="predicted"/>
<gene>
    <name evidence="2" type="ORF">CC85DRAFT_194827</name>
</gene>
<evidence type="ECO:0000256" key="1">
    <source>
        <dbReference type="SAM" id="MobiDB-lite"/>
    </source>
</evidence>
<feature type="region of interest" description="Disordered" evidence="1">
    <location>
        <begin position="55"/>
        <end position="104"/>
    </location>
</feature>
<dbReference type="GeneID" id="28980438"/>
<organism evidence="2 3">
    <name type="scientific">Cutaneotrichosporon oleaginosum</name>
    <dbReference type="NCBI Taxonomy" id="879819"/>
    <lineage>
        <taxon>Eukaryota</taxon>
        <taxon>Fungi</taxon>
        <taxon>Dikarya</taxon>
        <taxon>Basidiomycota</taxon>
        <taxon>Agaricomycotina</taxon>
        <taxon>Tremellomycetes</taxon>
        <taxon>Trichosporonales</taxon>
        <taxon>Trichosporonaceae</taxon>
        <taxon>Cutaneotrichosporon</taxon>
    </lineage>
</organism>
<protein>
    <submittedName>
        <fullName evidence="2">Uncharacterized protein</fullName>
    </submittedName>
</protein>
<dbReference type="RefSeq" id="XP_018276001.1">
    <property type="nucleotide sequence ID" value="XM_018419835.1"/>
</dbReference>
<name>A0A0J0XEL4_9TREE</name>